<reference evidence="1" key="1">
    <citation type="submission" date="2021-06" db="EMBL/GenBank/DDBJ databases">
        <authorList>
            <person name="Kallberg Y."/>
            <person name="Tangrot J."/>
            <person name="Rosling A."/>
        </authorList>
    </citation>
    <scope>NUCLEOTIDE SEQUENCE</scope>
    <source>
        <strain evidence="1">MA461A</strain>
    </source>
</reference>
<comment type="caution">
    <text evidence="1">The sequence shown here is derived from an EMBL/GenBank/DDBJ whole genome shotgun (WGS) entry which is preliminary data.</text>
</comment>
<proteinExistence type="predicted"/>
<evidence type="ECO:0000313" key="1">
    <source>
        <dbReference type="EMBL" id="CAG8805547.1"/>
    </source>
</evidence>
<feature type="non-terminal residue" evidence="1">
    <location>
        <position position="45"/>
    </location>
</feature>
<organism evidence="1 2">
    <name type="scientific">Racocetra persica</name>
    <dbReference type="NCBI Taxonomy" id="160502"/>
    <lineage>
        <taxon>Eukaryota</taxon>
        <taxon>Fungi</taxon>
        <taxon>Fungi incertae sedis</taxon>
        <taxon>Mucoromycota</taxon>
        <taxon>Glomeromycotina</taxon>
        <taxon>Glomeromycetes</taxon>
        <taxon>Diversisporales</taxon>
        <taxon>Gigasporaceae</taxon>
        <taxon>Racocetra</taxon>
    </lineage>
</organism>
<dbReference type="EMBL" id="CAJVQC010065468">
    <property type="protein sequence ID" value="CAG8805547.1"/>
    <property type="molecule type" value="Genomic_DNA"/>
</dbReference>
<sequence>MNDEELEYSPDPEDEREQESEFVGKHNNKASEEEAMVLIEASLSV</sequence>
<evidence type="ECO:0000313" key="2">
    <source>
        <dbReference type="Proteomes" id="UP000789920"/>
    </source>
</evidence>
<keyword evidence="2" id="KW-1185">Reference proteome</keyword>
<dbReference type="Proteomes" id="UP000789920">
    <property type="component" value="Unassembled WGS sequence"/>
</dbReference>
<accession>A0ACA9RQ70</accession>
<gene>
    <name evidence="1" type="ORF">RPERSI_LOCUS21957</name>
</gene>
<protein>
    <submittedName>
        <fullName evidence="1">1923_t:CDS:1</fullName>
    </submittedName>
</protein>
<name>A0ACA9RQ70_9GLOM</name>